<feature type="chain" id="PRO_5021430732" description="C-type lectin domain-containing protein" evidence="1">
    <location>
        <begin position="20"/>
        <end position="162"/>
    </location>
</feature>
<dbReference type="PANTHER" id="PTHR45784">
    <property type="entry name" value="C-TYPE LECTIN DOMAIN FAMILY 20 MEMBER A-RELATED"/>
    <property type="match status" value="1"/>
</dbReference>
<proteinExistence type="predicted"/>
<evidence type="ECO:0000313" key="4">
    <source>
        <dbReference type="Proteomes" id="UP000314980"/>
    </source>
</evidence>
<dbReference type="Proteomes" id="UP000314980">
    <property type="component" value="Unassembled WGS sequence"/>
</dbReference>
<keyword evidence="4" id="KW-1185">Reference proteome</keyword>
<dbReference type="InterPro" id="IPR016186">
    <property type="entry name" value="C-type_lectin-like/link_sf"/>
</dbReference>
<dbReference type="Ensembl" id="ENSLCAT00010010971.1">
    <property type="protein sequence ID" value="ENSLCAP00010010739.1"/>
    <property type="gene ID" value="ENSLCAG00010005122.1"/>
</dbReference>
<accession>A0A4W6CAY2</accession>
<feature type="domain" description="C-type lectin" evidence="2">
    <location>
        <begin position="42"/>
        <end position="141"/>
    </location>
</feature>
<protein>
    <recommendedName>
        <fullName evidence="2">C-type lectin domain-containing protein</fullName>
    </recommendedName>
</protein>
<dbReference type="PANTHER" id="PTHR45784:SF3">
    <property type="entry name" value="C-TYPE LECTIN DOMAIN FAMILY 4 MEMBER K-LIKE-RELATED"/>
    <property type="match status" value="1"/>
</dbReference>
<sequence>MWIFLKLKLYIFFLLQSFALQKKNIKFTFAAISLYLFSGKQDGTKTYAYYSEEKTWVDSQEQCRSKHNDMAYIRTEVDNSDIANLVKTWIGALFPNKVWIGLFKDPWVWSDGRETSFRFWLKGSHYWGNCAAVAALQQGRWVERPIYKICNLNLYTTGGAIW</sequence>
<dbReference type="InterPro" id="IPR001304">
    <property type="entry name" value="C-type_lectin-like"/>
</dbReference>
<dbReference type="PROSITE" id="PS50041">
    <property type="entry name" value="C_TYPE_LECTIN_2"/>
    <property type="match status" value="1"/>
</dbReference>
<evidence type="ECO:0000256" key="1">
    <source>
        <dbReference type="SAM" id="SignalP"/>
    </source>
</evidence>
<dbReference type="SUPFAM" id="SSF56436">
    <property type="entry name" value="C-type lectin-like"/>
    <property type="match status" value="1"/>
</dbReference>
<dbReference type="Gene3D" id="3.10.100.10">
    <property type="entry name" value="Mannose-Binding Protein A, subunit A"/>
    <property type="match status" value="1"/>
</dbReference>
<dbReference type="InterPro" id="IPR016187">
    <property type="entry name" value="CTDL_fold"/>
</dbReference>
<organism evidence="3 4">
    <name type="scientific">Lates calcarifer</name>
    <name type="common">Barramundi</name>
    <name type="synonym">Holocentrus calcarifer</name>
    <dbReference type="NCBI Taxonomy" id="8187"/>
    <lineage>
        <taxon>Eukaryota</taxon>
        <taxon>Metazoa</taxon>
        <taxon>Chordata</taxon>
        <taxon>Craniata</taxon>
        <taxon>Vertebrata</taxon>
        <taxon>Euteleostomi</taxon>
        <taxon>Actinopterygii</taxon>
        <taxon>Neopterygii</taxon>
        <taxon>Teleostei</taxon>
        <taxon>Neoteleostei</taxon>
        <taxon>Acanthomorphata</taxon>
        <taxon>Carangaria</taxon>
        <taxon>Carangaria incertae sedis</taxon>
        <taxon>Centropomidae</taxon>
        <taxon>Lates</taxon>
    </lineage>
</organism>
<name>A0A4W6CAY2_LATCA</name>
<dbReference type="InParanoid" id="A0A4W6CAY2"/>
<evidence type="ECO:0000259" key="2">
    <source>
        <dbReference type="PROSITE" id="PS50041"/>
    </source>
</evidence>
<feature type="signal peptide" evidence="1">
    <location>
        <begin position="1"/>
        <end position="19"/>
    </location>
</feature>
<reference evidence="3" key="2">
    <citation type="submission" date="2025-08" db="UniProtKB">
        <authorList>
            <consortium name="Ensembl"/>
        </authorList>
    </citation>
    <scope>IDENTIFICATION</scope>
</reference>
<dbReference type="AlphaFoldDB" id="A0A4W6CAY2"/>
<keyword evidence="1" id="KW-0732">Signal</keyword>
<dbReference type="GeneTree" id="ENSGT00940000177540"/>
<evidence type="ECO:0000313" key="3">
    <source>
        <dbReference type="Ensembl" id="ENSLCAP00010010739.1"/>
    </source>
</evidence>
<reference evidence="3" key="3">
    <citation type="submission" date="2025-09" db="UniProtKB">
        <authorList>
            <consortium name="Ensembl"/>
        </authorList>
    </citation>
    <scope>IDENTIFICATION</scope>
</reference>
<dbReference type="SMART" id="SM00034">
    <property type="entry name" value="CLECT"/>
    <property type="match status" value="1"/>
</dbReference>
<dbReference type="Pfam" id="PF00059">
    <property type="entry name" value="Lectin_C"/>
    <property type="match status" value="1"/>
</dbReference>
<reference evidence="4" key="1">
    <citation type="submission" date="2015-09" db="EMBL/GenBank/DDBJ databases">
        <authorList>
            <person name="Sai Rama Sridatta P."/>
        </authorList>
    </citation>
    <scope>NUCLEOTIDE SEQUENCE [LARGE SCALE GENOMIC DNA]</scope>
</reference>